<proteinExistence type="predicted"/>
<sequence>MKNSTKLILKKGTITQFNSEVNIGNLQQKSLTNISTVRTWGI</sequence>
<reference evidence="1 2" key="1">
    <citation type="submission" date="2020-08" db="EMBL/GenBank/DDBJ databases">
        <title>Functional genomics of gut bacteria from endangered species of beetles.</title>
        <authorList>
            <person name="Carlos-Shanley C."/>
        </authorList>
    </citation>
    <scope>NUCLEOTIDE SEQUENCE [LARGE SCALE GENOMIC DNA]</scope>
    <source>
        <strain evidence="1 2">S00070</strain>
    </source>
</reference>
<evidence type="ECO:0000313" key="1">
    <source>
        <dbReference type="EMBL" id="MBB6002510.1"/>
    </source>
</evidence>
<keyword evidence="2" id="KW-1185">Reference proteome</keyword>
<accession>A0A841EQG0</accession>
<dbReference type="EMBL" id="JACHKT010000006">
    <property type="protein sequence ID" value="MBB6002510.1"/>
    <property type="molecule type" value="Genomic_DNA"/>
</dbReference>
<protein>
    <submittedName>
        <fullName evidence="1">Uncharacterized protein</fullName>
    </submittedName>
</protein>
<dbReference type="Proteomes" id="UP000524404">
    <property type="component" value="Unassembled WGS sequence"/>
</dbReference>
<evidence type="ECO:0000313" key="2">
    <source>
        <dbReference type="Proteomes" id="UP000524404"/>
    </source>
</evidence>
<comment type="caution">
    <text evidence="1">The sequence shown here is derived from an EMBL/GenBank/DDBJ whole genome shotgun (WGS) entry which is preliminary data.</text>
</comment>
<gene>
    <name evidence="1" type="ORF">HNP25_001162</name>
</gene>
<dbReference type="AlphaFoldDB" id="A0A841EQG0"/>
<organism evidence="1 2">
    <name type="scientific">Arcicella rosea</name>
    <dbReference type="NCBI Taxonomy" id="502909"/>
    <lineage>
        <taxon>Bacteria</taxon>
        <taxon>Pseudomonadati</taxon>
        <taxon>Bacteroidota</taxon>
        <taxon>Cytophagia</taxon>
        <taxon>Cytophagales</taxon>
        <taxon>Flectobacillaceae</taxon>
        <taxon>Arcicella</taxon>
    </lineage>
</organism>
<name>A0A841EQG0_9BACT</name>